<evidence type="ECO:0000313" key="3">
    <source>
        <dbReference type="EMBL" id="ALB29155.1"/>
    </source>
</evidence>
<feature type="transmembrane region" description="Helical" evidence="1">
    <location>
        <begin position="6"/>
        <end position="28"/>
    </location>
</feature>
<dbReference type="STRING" id="1074467.JP39_07125"/>
<keyword evidence="1" id="KW-1133">Transmembrane helix</keyword>
<dbReference type="PANTHER" id="PTHR43031:SF18">
    <property type="entry name" value="RHODANESE-RELATED SULFURTRANSFERASES"/>
    <property type="match status" value="1"/>
</dbReference>
<dbReference type="InterPro" id="IPR036873">
    <property type="entry name" value="Rhodanese-like_dom_sf"/>
</dbReference>
<reference evidence="3 4" key="1">
    <citation type="submission" date="2015-08" db="EMBL/GenBank/DDBJ databases">
        <title>Genomic sequence of Lactobacillus heilongjiangensis DSM 28069, isolated from Chinese traditional pickle.</title>
        <authorList>
            <person name="Jiang X."/>
            <person name="Zheng B."/>
            <person name="Cheng H."/>
        </authorList>
    </citation>
    <scope>NUCLEOTIDE SEQUENCE [LARGE SCALE GENOMIC DNA]</scope>
    <source>
        <strain evidence="3 4">DSM 28069</strain>
    </source>
</reference>
<dbReference type="OrthoDB" id="9808735at2"/>
<sequence>MQVLNVILYIIVIGFLVYWVGSWLYFWLKGRSMGGSIDQKTFEETMRKAQIVDLREKNAFDAKHILGARSLPYTQLKYNEGELRPDLPVYLYGDNKNMCVRAALKLQKKWGFTDVKWLEDRFADWEGKTKKTTKI</sequence>
<dbReference type="SMART" id="SM00450">
    <property type="entry name" value="RHOD"/>
    <property type="match status" value="1"/>
</dbReference>
<dbReference type="SUPFAM" id="SSF52821">
    <property type="entry name" value="Rhodanese/Cell cycle control phosphatase"/>
    <property type="match status" value="1"/>
</dbReference>
<evidence type="ECO:0000313" key="4">
    <source>
        <dbReference type="Proteomes" id="UP000061546"/>
    </source>
</evidence>
<dbReference type="InterPro" id="IPR001763">
    <property type="entry name" value="Rhodanese-like_dom"/>
</dbReference>
<accession>A0A0K2LD13</accession>
<protein>
    <submittedName>
        <fullName evidence="3">Sulfurtransferase</fullName>
    </submittedName>
</protein>
<dbReference type="EMBL" id="CP012559">
    <property type="protein sequence ID" value="ALB29155.1"/>
    <property type="molecule type" value="Genomic_DNA"/>
</dbReference>
<dbReference type="AlphaFoldDB" id="A0A0K2LD13"/>
<proteinExistence type="predicted"/>
<dbReference type="CDD" id="cd00158">
    <property type="entry name" value="RHOD"/>
    <property type="match status" value="1"/>
</dbReference>
<keyword evidence="1" id="KW-0812">Transmembrane</keyword>
<dbReference type="InterPro" id="IPR050229">
    <property type="entry name" value="GlpE_sulfurtransferase"/>
</dbReference>
<feature type="domain" description="Rhodanese" evidence="2">
    <location>
        <begin position="45"/>
        <end position="134"/>
    </location>
</feature>
<gene>
    <name evidence="3" type="ORF">JP39_07125</name>
</gene>
<dbReference type="GO" id="GO:0016740">
    <property type="term" value="F:transferase activity"/>
    <property type="evidence" value="ECO:0007669"/>
    <property type="project" value="UniProtKB-KW"/>
</dbReference>
<keyword evidence="4" id="KW-1185">Reference proteome</keyword>
<keyword evidence="1" id="KW-0472">Membrane</keyword>
<keyword evidence="3" id="KW-0808">Transferase</keyword>
<dbReference type="PANTHER" id="PTHR43031">
    <property type="entry name" value="FAD-DEPENDENT OXIDOREDUCTASE"/>
    <property type="match status" value="1"/>
</dbReference>
<name>A0A0K2LD13_9LACO</name>
<dbReference type="Pfam" id="PF00581">
    <property type="entry name" value="Rhodanese"/>
    <property type="match status" value="1"/>
</dbReference>
<organism evidence="3 4">
    <name type="scientific">Companilactobacillus heilongjiangensis</name>
    <dbReference type="NCBI Taxonomy" id="1074467"/>
    <lineage>
        <taxon>Bacteria</taxon>
        <taxon>Bacillati</taxon>
        <taxon>Bacillota</taxon>
        <taxon>Bacilli</taxon>
        <taxon>Lactobacillales</taxon>
        <taxon>Lactobacillaceae</taxon>
        <taxon>Companilactobacillus</taxon>
    </lineage>
</organism>
<dbReference type="PROSITE" id="PS50206">
    <property type="entry name" value="RHODANESE_3"/>
    <property type="match status" value="1"/>
</dbReference>
<evidence type="ECO:0000259" key="2">
    <source>
        <dbReference type="PROSITE" id="PS50206"/>
    </source>
</evidence>
<dbReference type="KEGG" id="lhi:JP39_07125"/>
<evidence type="ECO:0000256" key="1">
    <source>
        <dbReference type="SAM" id="Phobius"/>
    </source>
</evidence>
<dbReference type="Proteomes" id="UP000061546">
    <property type="component" value="Chromosome"/>
</dbReference>
<dbReference type="Gene3D" id="3.40.250.10">
    <property type="entry name" value="Rhodanese-like domain"/>
    <property type="match status" value="1"/>
</dbReference>